<dbReference type="AlphaFoldDB" id="A0A517L1H6"/>
<evidence type="ECO:0000313" key="2">
    <source>
        <dbReference type="Proteomes" id="UP000316270"/>
    </source>
</evidence>
<accession>A0A517L1H6</accession>
<reference evidence="1 2" key="1">
    <citation type="submission" date="2019-07" db="EMBL/GenBank/DDBJ databases">
        <title>Finished genome of Venturia effusa.</title>
        <authorList>
            <person name="Young C.A."/>
            <person name="Cox M.P."/>
            <person name="Ganley A.R.D."/>
            <person name="David W.J."/>
        </authorList>
    </citation>
    <scope>NUCLEOTIDE SEQUENCE [LARGE SCALE GENOMIC DNA]</scope>
    <source>
        <strain evidence="2">albino</strain>
    </source>
</reference>
<dbReference type="Proteomes" id="UP000316270">
    <property type="component" value="Chromosome 3"/>
</dbReference>
<evidence type="ECO:0000313" key="1">
    <source>
        <dbReference type="EMBL" id="QDS69493.1"/>
    </source>
</evidence>
<organism evidence="1 2">
    <name type="scientific">Venturia effusa</name>
    <dbReference type="NCBI Taxonomy" id="50376"/>
    <lineage>
        <taxon>Eukaryota</taxon>
        <taxon>Fungi</taxon>
        <taxon>Dikarya</taxon>
        <taxon>Ascomycota</taxon>
        <taxon>Pezizomycotina</taxon>
        <taxon>Dothideomycetes</taxon>
        <taxon>Pleosporomycetidae</taxon>
        <taxon>Venturiales</taxon>
        <taxon>Venturiaceae</taxon>
        <taxon>Venturia</taxon>
    </lineage>
</organism>
<sequence length="179" mass="20012">MDYGHAHCRLRELAASAVGNRFFTTATHDDYWQVAECRVSESRPEAVTGHEEVPGRHCMIQPERDVGQAFDSSRNALPVPFEKDDGTKTEAFMCARRGPAHGIAPEDGCCSTTETVDGQILYADKPRSTHCNRAGRAPLARNRRYKLDQVLATLESSYAGTRHSHRRAKRVGREMLKDV</sequence>
<proteinExistence type="predicted"/>
<keyword evidence="2" id="KW-1185">Reference proteome</keyword>
<protein>
    <submittedName>
        <fullName evidence="1">Uncharacterized protein</fullName>
    </submittedName>
</protein>
<dbReference type="EMBL" id="CP042187">
    <property type="protein sequence ID" value="QDS69493.1"/>
    <property type="molecule type" value="Genomic_DNA"/>
</dbReference>
<name>A0A517L1H6_9PEZI</name>
<gene>
    <name evidence="1" type="ORF">FKW77_006781</name>
</gene>